<dbReference type="EMBL" id="JAEUBF010001371">
    <property type="protein sequence ID" value="KAH3667922.1"/>
    <property type="molecule type" value="Genomic_DNA"/>
</dbReference>
<gene>
    <name evidence="4" type="primary">HCR1</name>
    <name evidence="6" type="ORF">WICMUC_005135</name>
</gene>
<dbReference type="GO" id="GO:0005852">
    <property type="term" value="C:eukaryotic translation initiation factor 3 complex"/>
    <property type="evidence" value="ECO:0007669"/>
    <property type="project" value="UniProtKB-UniRule"/>
</dbReference>
<comment type="subcellular location">
    <subcellularLocation>
        <location evidence="4">Cytoplasm</location>
    </subcellularLocation>
</comment>
<keyword evidence="7" id="KW-1185">Reference proteome</keyword>
<dbReference type="InterPro" id="IPR023194">
    <property type="entry name" value="eIF3-like_dom_sf"/>
</dbReference>
<keyword evidence="1 4" id="KW-0963">Cytoplasm</keyword>
<comment type="function">
    <text evidence="4">Component of the eukaryotic translation initiation factor 3 (eIF-3) complex, which is involved in protein synthesis of a specialized repertoire of mRNAs and, together with other initiation factors, stimulates binding of mRNA and methionyl-tRNAi to the 40S ribosome. The eIF-3 complex specifically targets and initiates translation of a subset of mRNAs involved in cell proliferation.</text>
</comment>
<dbReference type="InterPro" id="IPR013906">
    <property type="entry name" value="eIF3j"/>
</dbReference>
<accession>A0A9P8P9K5</accession>
<keyword evidence="2 4" id="KW-0396">Initiation factor</keyword>
<protein>
    <recommendedName>
        <fullName evidence="4">Eukaryotic translation initiation factor 3 subunit J</fullName>
        <shortName evidence="4">eIF3j</shortName>
    </recommendedName>
    <alternativeName>
        <fullName evidence="4">Eukaryotic translation initiation factor 3 30 kDa subunit homolog</fullName>
        <shortName evidence="4">eIF-3 30 kDa subunit homolog</shortName>
    </alternativeName>
</protein>
<dbReference type="Pfam" id="PF08597">
    <property type="entry name" value="eIF3_subunit"/>
    <property type="match status" value="1"/>
</dbReference>
<name>A0A9P8P9K5_9ASCO</name>
<evidence type="ECO:0000313" key="6">
    <source>
        <dbReference type="EMBL" id="KAH3667922.1"/>
    </source>
</evidence>
<dbReference type="GO" id="GO:0016282">
    <property type="term" value="C:eukaryotic 43S preinitiation complex"/>
    <property type="evidence" value="ECO:0007669"/>
    <property type="project" value="UniProtKB-UniRule"/>
</dbReference>
<comment type="caution">
    <text evidence="6">The sequence shown here is derived from an EMBL/GenBank/DDBJ whole genome shotgun (WGS) entry which is preliminary data.</text>
</comment>
<dbReference type="GO" id="GO:0003743">
    <property type="term" value="F:translation initiation factor activity"/>
    <property type="evidence" value="ECO:0007669"/>
    <property type="project" value="UniProtKB-UniRule"/>
</dbReference>
<feature type="compositionally biased region" description="Acidic residues" evidence="5">
    <location>
        <begin position="24"/>
        <end position="45"/>
    </location>
</feature>
<dbReference type="GO" id="GO:0001732">
    <property type="term" value="P:formation of cytoplasmic translation initiation complex"/>
    <property type="evidence" value="ECO:0007669"/>
    <property type="project" value="UniProtKB-UniRule"/>
</dbReference>
<dbReference type="AlphaFoldDB" id="A0A9P8P9K5"/>
<proteinExistence type="inferred from homology"/>
<evidence type="ECO:0000313" key="7">
    <source>
        <dbReference type="Proteomes" id="UP000769528"/>
    </source>
</evidence>
<dbReference type="GO" id="GO:0033290">
    <property type="term" value="C:eukaryotic 48S preinitiation complex"/>
    <property type="evidence" value="ECO:0007669"/>
    <property type="project" value="UniProtKB-UniRule"/>
</dbReference>
<feature type="compositionally biased region" description="Basic residues" evidence="5">
    <location>
        <begin position="49"/>
        <end position="61"/>
    </location>
</feature>
<dbReference type="HAMAP" id="MF_03009">
    <property type="entry name" value="eIF3j"/>
    <property type="match status" value="1"/>
</dbReference>
<dbReference type="Gene3D" id="1.10.246.60">
    <property type="entry name" value="Eukaryotic translation initiation factor 3 like domains"/>
    <property type="match status" value="1"/>
</dbReference>
<evidence type="ECO:0000256" key="5">
    <source>
        <dbReference type="SAM" id="MobiDB-lite"/>
    </source>
</evidence>
<feature type="region of interest" description="Disordered" evidence="5">
    <location>
        <begin position="1"/>
        <end position="75"/>
    </location>
</feature>
<evidence type="ECO:0000256" key="4">
    <source>
        <dbReference type="HAMAP-Rule" id="MF_03009"/>
    </source>
</evidence>
<dbReference type="PANTHER" id="PTHR21681">
    <property type="entry name" value="EUKARYOTIC TRANSLATION INITIATION FACTOR 3 SUBUNIT J"/>
    <property type="match status" value="1"/>
</dbReference>
<evidence type="ECO:0000256" key="3">
    <source>
        <dbReference type="ARBA" id="ARBA00022917"/>
    </source>
</evidence>
<evidence type="ECO:0000256" key="2">
    <source>
        <dbReference type="ARBA" id="ARBA00022540"/>
    </source>
</evidence>
<feature type="region of interest" description="Disordered" evidence="5">
    <location>
        <begin position="206"/>
        <end position="242"/>
    </location>
</feature>
<keyword evidence="3 4" id="KW-0648">Protein biosynthesis</keyword>
<comment type="similarity">
    <text evidence="4">Belongs to the eIF-3 subunit J family.</text>
</comment>
<dbReference type="OrthoDB" id="20381at2759"/>
<evidence type="ECO:0000256" key="1">
    <source>
        <dbReference type="ARBA" id="ARBA00022490"/>
    </source>
</evidence>
<organism evidence="6 7">
    <name type="scientific">Wickerhamomyces mucosus</name>
    <dbReference type="NCBI Taxonomy" id="1378264"/>
    <lineage>
        <taxon>Eukaryota</taxon>
        <taxon>Fungi</taxon>
        <taxon>Dikarya</taxon>
        <taxon>Ascomycota</taxon>
        <taxon>Saccharomycotina</taxon>
        <taxon>Saccharomycetes</taxon>
        <taxon>Phaffomycetales</taxon>
        <taxon>Wickerhamomycetaceae</taxon>
        <taxon>Wickerhamomyces</taxon>
    </lineage>
</organism>
<comment type="subunit">
    <text evidence="4">Component of the eukaryotic translation initiation factor 3 (eIF-3) complex.</text>
</comment>
<dbReference type="PANTHER" id="PTHR21681:SF0">
    <property type="entry name" value="EUKARYOTIC TRANSLATION INITIATION FACTOR 3 SUBUNIT J"/>
    <property type="match status" value="1"/>
</dbReference>
<reference evidence="6" key="2">
    <citation type="submission" date="2021-01" db="EMBL/GenBank/DDBJ databases">
        <authorList>
            <person name="Schikora-Tamarit M.A."/>
        </authorList>
    </citation>
    <scope>NUCLEOTIDE SEQUENCE</scope>
    <source>
        <strain evidence="6">CBS6341</strain>
    </source>
</reference>
<sequence>MSWGKLDDDDFEVPTSTTTKVAESWDDEFADDEPVLESWDAEEEEVAKPKPKPKPASKKATTKVNSTIPQINLDNLDEKTRKELLKKAELESDLNNAADLFGGLGINEHPREKATRLAAEQASLIPKITADTPLESHPLFNPETKQDYEKLKKALVPALTRLADQSALNYSGSLAIDLIRDLTKPLSTENIRKVISTLNVISKDKERQERQARLAKAGGTSTGGAGKKKAKTARPNLGGAFKKDSDVVVDNFDDFGDDDFM</sequence>
<reference evidence="6" key="1">
    <citation type="journal article" date="2021" name="Open Biol.">
        <title>Shared evolutionary footprints suggest mitochondrial oxidative damage underlies multiple complex I losses in fungi.</title>
        <authorList>
            <person name="Schikora-Tamarit M.A."/>
            <person name="Marcet-Houben M."/>
            <person name="Nosek J."/>
            <person name="Gabaldon T."/>
        </authorList>
    </citation>
    <scope>NUCLEOTIDE SEQUENCE</scope>
    <source>
        <strain evidence="6">CBS6341</strain>
    </source>
</reference>
<dbReference type="Proteomes" id="UP000769528">
    <property type="component" value="Unassembled WGS sequence"/>
</dbReference>